<evidence type="ECO:0008006" key="3">
    <source>
        <dbReference type="Google" id="ProtNLM"/>
    </source>
</evidence>
<evidence type="ECO:0000313" key="2">
    <source>
        <dbReference type="Proteomes" id="UP000014500"/>
    </source>
</evidence>
<protein>
    <recommendedName>
        <fullName evidence="3">CCHC-type domain-containing protein</fullName>
    </recommendedName>
</protein>
<reference evidence="1" key="2">
    <citation type="submission" date="2015-02" db="UniProtKB">
        <authorList>
            <consortium name="EnsemblMetazoa"/>
        </authorList>
    </citation>
    <scope>IDENTIFICATION</scope>
</reference>
<dbReference type="EMBL" id="AFFK01018878">
    <property type="status" value="NOT_ANNOTATED_CDS"/>
    <property type="molecule type" value="Genomic_DNA"/>
</dbReference>
<dbReference type="Proteomes" id="UP000014500">
    <property type="component" value="Unassembled WGS sequence"/>
</dbReference>
<accession>T1IS23</accession>
<name>T1IS23_STRMM</name>
<dbReference type="AlphaFoldDB" id="T1IS23"/>
<dbReference type="HOGENOM" id="CLU_974251_0_0_1"/>
<keyword evidence="2" id="KW-1185">Reference proteome</keyword>
<dbReference type="PANTHER" id="PTHR47331">
    <property type="entry name" value="PHD-TYPE DOMAIN-CONTAINING PROTEIN"/>
    <property type="match status" value="1"/>
</dbReference>
<sequence>MKKPVNALKERLATMAGYARKLGWYDEKEVLLAKMVIPEILEKLPHALTVQYQIEAKKVPEKKKVKNMFAYLVELVKSYEEIESTEISGPKEDLSGKRGFENKLKDSRTGTMSTFVSSNNGKNGRNPMGCQFCRGNHTPQRCLTISDPITRRRIASEKRLCFNCLGSRHRFNSCPRDFNCPICGEKHHLAICPDVGKIRKQVPRSEENSGRKPEEKKLNEITSMFVSAASIQFIVFEARAKNDFGESVIIRGFIDTASHRSMSPRSWLIILNSPRFESDDPYFFLH</sequence>
<reference evidence="2" key="1">
    <citation type="submission" date="2011-05" db="EMBL/GenBank/DDBJ databases">
        <authorList>
            <person name="Richards S.R."/>
            <person name="Qu J."/>
            <person name="Jiang H."/>
            <person name="Jhangiani S.N."/>
            <person name="Agravi P."/>
            <person name="Goodspeed R."/>
            <person name="Gross S."/>
            <person name="Mandapat C."/>
            <person name="Jackson L."/>
            <person name="Mathew T."/>
            <person name="Pu L."/>
            <person name="Thornton R."/>
            <person name="Saada N."/>
            <person name="Wilczek-Boney K.B."/>
            <person name="Lee S."/>
            <person name="Kovar C."/>
            <person name="Wu Y."/>
            <person name="Scherer S.E."/>
            <person name="Worley K.C."/>
            <person name="Muzny D.M."/>
            <person name="Gibbs R."/>
        </authorList>
    </citation>
    <scope>NUCLEOTIDE SEQUENCE</scope>
    <source>
        <strain evidence="2">Brora</strain>
    </source>
</reference>
<dbReference type="PhylomeDB" id="T1IS23"/>
<organism evidence="1 2">
    <name type="scientific">Strigamia maritima</name>
    <name type="common">European centipede</name>
    <name type="synonym">Geophilus maritimus</name>
    <dbReference type="NCBI Taxonomy" id="126957"/>
    <lineage>
        <taxon>Eukaryota</taxon>
        <taxon>Metazoa</taxon>
        <taxon>Ecdysozoa</taxon>
        <taxon>Arthropoda</taxon>
        <taxon>Myriapoda</taxon>
        <taxon>Chilopoda</taxon>
        <taxon>Pleurostigmophora</taxon>
        <taxon>Geophilomorpha</taxon>
        <taxon>Linotaeniidae</taxon>
        <taxon>Strigamia</taxon>
    </lineage>
</organism>
<evidence type="ECO:0000313" key="1">
    <source>
        <dbReference type="EnsemblMetazoa" id="SMAR003883-PA"/>
    </source>
</evidence>
<dbReference type="EnsemblMetazoa" id="SMAR003883-RA">
    <property type="protein sequence ID" value="SMAR003883-PA"/>
    <property type="gene ID" value="SMAR003883"/>
</dbReference>
<proteinExistence type="predicted"/>